<gene>
    <name evidence="2" type="ORF">BT96DRAFT_48831</name>
</gene>
<sequence length="213" mass="24143">MYPLSLRNEESLPTKDSDDILDEWSCFPPSSFGLPDPSSSEESSRESSPSSSSSTSKKGLTEAEMLAYARQRHLSSHTSQHRTGVCRWQTPWGICNHTLDSDRGTVSQHLKRCHQYSARKPRQLIRCQWEGCNSKPMQASTLGRHVKTHLGFMNNTCPKCNGVYTRDSSLDRHLETCDGTMARRRRTRFTGLAPRSAKEEVLGTSMFTQRIPY</sequence>
<organism evidence="2 3">
    <name type="scientific">Gymnopus androsaceus JB14</name>
    <dbReference type="NCBI Taxonomy" id="1447944"/>
    <lineage>
        <taxon>Eukaryota</taxon>
        <taxon>Fungi</taxon>
        <taxon>Dikarya</taxon>
        <taxon>Basidiomycota</taxon>
        <taxon>Agaricomycotina</taxon>
        <taxon>Agaricomycetes</taxon>
        <taxon>Agaricomycetidae</taxon>
        <taxon>Agaricales</taxon>
        <taxon>Marasmiineae</taxon>
        <taxon>Omphalotaceae</taxon>
        <taxon>Gymnopus</taxon>
    </lineage>
</organism>
<name>A0A6A4HHC1_9AGAR</name>
<feature type="compositionally biased region" description="Basic and acidic residues" evidence="1">
    <location>
        <begin position="7"/>
        <end position="18"/>
    </location>
</feature>
<evidence type="ECO:0008006" key="4">
    <source>
        <dbReference type="Google" id="ProtNLM"/>
    </source>
</evidence>
<evidence type="ECO:0000313" key="2">
    <source>
        <dbReference type="EMBL" id="KAE9397929.1"/>
    </source>
</evidence>
<dbReference type="EMBL" id="ML769490">
    <property type="protein sequence ID" value="KAE9397929.1"/>
    <property type="molecule type" value="Genomic_DNA"/>
</dbReference>
<keyword evidence="3" id="KW-1185">Reference proteome</keyword>
<reference evidence="2" key="1">
    <citation type="journal article" date="2019" name="Environ. Microbiol.">
        <title>Fungal ecological strategies reflected in gene transcription - a case study of two litter decomposers.</title>
        <authorList>
            <person name="Barbi F."/>
            <person name="Kohler A."/>
            <person name="Barry K."/>
            <person name="Baskaran P."/>
            <person name="Daum C."/>
            <person name="Fauchery L."/>
            <person name="Ihrmark K."/>
            <person name="Kuo A."/>
            <person name="LaButti K."/>
            <person name="Lipzen A."/>
            <person name="Morin E."/>
            <person name="Grigoriev I.V."/>
            <person name="Henrissat B."/>
            <person name="Lindahl B."/>
            <person name="Martin F."/>
        </authorList>
    </citation>
    <scope>NUCLEOTIDE SEQUENCE</scope>
    <source>
        <strain evidence="2">JB14</strain>
    </source>
</reference>
<dbReference type="Proteomes" id="UP000799118">
    <property type="component" value="Unassembled WGS sequence"/>
</dbReference>
<feature type="region of interest" description="Disordered" evidence="1">
    <location>
        <begin position="1"/>
        <end position="60"/>
    </location>
</feature>
<dbReference type="AlphaFoldDB" id="A0A6A4HHC1"/>
<dbReference type="SUPFAM" id="SSF57667">
    <property type="entry name" value="beta-beta-alpha zinc fingers"/>
    <property type="match status" value="1"/>
</dbReference>
<dbReference type="OrthoDB" id="6365676at2759"/>
<accession>A0A6A4HHC1</accession>
<proteinExistence type="predicted"/>
<dbReference type="Gene3D" id="3.30.160.60">
    <property type="entry name" value="Classic Zinc Finger"/>
    <property type="match status" value="1"/>
</dbReference>
<dbReference type="InterPro" id="IPR036236">
    <property type="entry name" value="Znf_C2H2_sf"/>
</dbReference>
<evidence type="ECO:0000313" key="3">
    <source>
        <dbReference type="Proteomes" id="UP000799118"/>
    </source>
</evidence>
<protein>
    <recommendedName>
        <fullName evidence="4">C2H2-type domain-containing protein</fullName>
    </recommendedName>
</protein>
<feature type="compositionally biased region" description="Low complexity" evidence="1">
    <location>
        <begin position="38"/>
        <end position="56"/>
    </location>
</feature>
<evidence type="ECO:0000256" key="1">
    <source>
        <dbReference type="SAM" id="MobiDB-lite"/>
    </source>
</evidence>